<evidence type="ECO:0000259" key="2">
    <source>
        <dbReference type="SMART" id="SM00256"/>
    </source>
</evidence>
<dbReference type="EMBL" id="DAKRPA010000342">
    <property type="protein sequence ID" value="DAZ93131.1"/>
    <property type="molecule type" value="Genomic_DNA"/>
</dbReference>
<accession>A0AAV2YGK1</accession>
<keyword evidence="4" id="KW-1185">Reference proteome</keyword>
<reference evidence="3" key="1">
    <citation type="submission" date="2022-11" db="EMBL/GenBank/DDBJ databases">
        <authorList>
            <person name="Morgan W.R."/>
            <person name="Tartar A."/>
        </authorList>
    </citation>
    <scope>NUCLEOTIDE SEQUENCE</scope>
    <source>
        <strain evidence="3">ARSEF 373</strain>
    </source>
</reference>
<dbReference type="SMART" id="SM00256">
    <property type="entry name" value="FBOX"/>
    <property type="match status" value="1"/>
</dbReference>
<feature type="compositionally biased region" description="Low complexity" evidence="1">
    <location>
        <begin position="1"/>
        <end position="14"/>
    </location>
</feature>
<feature type="region of interest" description="Disordered" evidence="1">
    <location>
        <begin position="1"/>
        <end position="23"/>
    </location>
</feature>
<evidence type="ECO:0000313" key="4">
    <source>
        <dbReference type="Proteomes" id="UP001146120"/>
    </source>
</evidence>
<dbReference type="AlphaFoldDB" id="A0AAV2YGK1"/>
<dbReference type="InterPro" id="IPR036047">
    <property type="entry name" value="F-box-like_dom_sf"/>
</dbReference>
<dbReference type="InterPro" id="IPR001810">
    <property type="entry name" value="F-box_dom"/>
</dbReference>
<organism evidence="3 4">
    <name type="scientific">Lagenidium giganteum</name>
    <dbReference type="NCBI Taxonomy" id="4803"/>
    <lineage>
        <taxon>Eukaryota</taxon>
        <taxon>Sar</taxon>
        <taxon>Stramenopiles</taxon>
        <taxon>Oomycota</taxon>
        <taxon>Peronosporomycetes</taxon>
        <taxon>Pythiales</taxon>
        <taxon>Pythiaceae</taxon>
    </lineage>
</organism>
<dbReference type="SUPFAM" id="SSF81383">
    <property type="entry name" value="F-box domain"/>
    <property type="match status" value="1"/>
</dbReference>
<dbReference type="Proteomes" id="UP001146120">
    <property type="component" value="Unassembled WGS sequence"/>
</dbReference>
<proteinExistence type="predicted"/>
<dbReference type="Gene3D" id="1.20.1280.50">
    <property type="match status" value="1"/>
</dbReference>
<sequence>MTASASPAATNAPTQRQQEQRRPSDALIVHPLSLYGGGGVSADATGLSPSRWNDFYEFQRQELQRFLAQQQQALAAHALQAQEAAQAQHESRSLLDYTCEENIKSILGFLDAASLCSARRVCRYWNELGNSDAYWLNLCKAEWSIAPEQLHKRPTSYLELYKHANRSLKLLLRDYFQEQCLMSVQQSFRIPRDAAMVIAQRMSVA</sequence>
<feature type="domain" description="F-box" evidence="2">
    <location>
        <begin position="98"/>
        <end position="138"/>
    </location>
</feature>
<gene>
    <name evidence="3" type="ORF">N0F65_009707</name>
</gene>
<dbReference type="Pfam" id="PF12937">
    <property type="entry name" value="F-box-like"/>
    <property type="match status" value="1"/>
</dbReference>
<comment type="caution">
    <text evidence="3">The sequence shown here is derived from an EMBL/GenBank/DDBJ whole genome shotgun (WGS) entry which is preliminary data.</text>
</comment>
<protein>
    <recommendedName>
        <fullName evidence="2">F-box domain-containing protein</fullName>
    </recommendedName>
</protein>
<reference evidence="3" key="2">
    <citation type="journal article" date="2023" name="Microbiol Resour">
        <title>Decontamination and Annotation of the Draft Genome Sequence of the Oomycete Lagenidium giganteum ARSEF 373.</title>
        <authorList>
            <person name="Morgan W.R."/>
            <person name="Tartar A."/>
        </authorList>
    </citation>
    <scope>NUCLEOTIDE SEQUENCE</scope>
    <source>
        <strain evidence="3">ARSEF 373</strain>
    </source>
</reference>
<evidence type="ECO:0000256" key="1">
    <source>
        <dbReference type="SAM" id="MobiDB-lite"/>
    </source>
</evidence>
<name>A0AAV2YGK1_9STRA</name>
<evidence type="ECO:0000313" key="3">
    <source>
        <dbReference type="EMBL" id="DAZ93131.1"/>
    </source>
</evidence>